<reference evidence="3" key="1">
    <citation type="submission" date="2011-07" db="EMBL/GenBank/DDBJ databases">
        <authorList>
            <consortium name="Caenorhabditis brenneri Sequencing and Analysis Consortium"/>
            <person name="Wilson R.K."/>
        </authorList>
    </citation>
    <scope>NUCLEOTIDE SEQUENCE [LARGE SCALE GENOMIC DNA]</scope>
    <source>
        <strain evidence="3">PB2801</strain>
    </source>
</reference>
<dbReference type="InParanoid" id="G0PDZ5"/>
<dbReference type="EMBL" id="GL380298">
    <property type="protein sequence ID" value="EGT52601.1"/>
    <property type="molecule type" value="Genomic_DNA"/>
</dbReference>
<protein>
    <submittedName>
        <fullName evidence="2">Uncharacterized protein</fullName>
    </submittedName>
</protein>
<dbReference type="Proteomes" id="UP000008068">
    <property type="component" value="Unassembled WGS sequence"/>
</dbReference>
<organism evidence="3">
    <name type="scientific">Caenorhabditis brenneri</name>
    <name type="common">Nematode worm</name>
    <dbReference type="NCBI Taxonomy" id="135651"/>
    <lineage>
        <taxon>Eukaryota</taxon>
        <taxon>Metazoa</taxon>
        <taxon>Ecdysozoa</taxon>
        <taxon>Nematoda</taxon>
        <taxon>Chromadorea</taxon>
        <taxon>Rhabditida</taxon>
        <taxon>Rhabditina</taxon>
        <taxon>Rhabditomorpha</taxon>
        <taxon>Rhabditoidea</taxon>
        <taxon>Rhabditidae</taxon>
        <taxon>Peloderinae</taxon>
        <taxon>Caenorhabditis</taxon>
    </lineage>
</organism>
<gene>
    <name evidence="2" type="ORF">CAEBREN_06221</name>
</gene>
<evidence type="ECO:0000256" key="1">
    <source>
        <dbReference type="SAM" id="MobiDB-lite"/>
    </source>
</evidence>
<evidence type="ECO:0000313" key="3">
    <source>
        <dbReference type="Proteomes" id="UP000008068"/>
    </source>
</evidence>
<feature type="compositionally biased region" description="Low complexity" evidence="1">
    <location>
        <begin position="201"/>
        <end position="214"/>
    </location>
</feature>
<dbReference type="HOGENOM" id="CLU_1134413_0_0_1"/>
<accession>G0PDZ5</accession>
<keyword evidence="3" id="KW-1185">Reference proteome</keyword>
<proteinExistence type="predicted"/>
<sequence>MGFSFCSGSDSTDNRITCSGSTSRIVQAIIPTERYSELQRLGFLVPPPPADPARIEVQAPPGRQRAPENWAPTPAALQPIPYAQFPLRQGDHGYKFGCMAMGAILQEMSRRREQQVPGILAPALPAVNPAVWDQQQFYGQRAMPPLFAPPAVHDQVKYQRVQQQGPGIFSPPFPAPASIDQHLGVQGPRRRRQQQFPGTWAPAPAAAVPPTASRAQAPRFLVPPHLVLVPCDVQPYKPPPYRPPQ</sequence>
<dbReference type="AlphaFoldDB" id="G0PDZ5"/>
<name>G0PDZ5_CAEBE</name>
<evidence type="ECO:0000313" key="2">
    <source>
        <dbReference type="EMBL" id="EGT52601.1"/>
    </source>
</evidence>
<feature type="region of interest" description="Disordered" evidence="1">
    <location>
        <begin position="189"/>
        <end position="214"/>
    </location>
</feature>